<name>A0AAW1PLT0_9CHLO</name>
<proteinExistence type="predicted"/>
<evidence type="ECO:0000313" key="1">
    <source>
        <dbReference type="EMBL" id="KAK9810828.1"/>
    </source>
</evidence>
<protein>
    <submittedName>
        <fullName evidence="1">Uncharacterized protein</fullName>
    </submittedName>
</protein>
<evidence type="ECO:0000313" key="2">
    <source>
        <dbReference type="Proteomes" id="UP001465755"/>
    </source>
</evidence>
<keyword evidence="2" id="KW-1185">Reference proteome</keyword>
<reference evidence="1 2" key="1">
    <citation type="journal article" date="2024" name="Nat. Commun.">
        <title>Phylogenomics reveals the evolutionary origins of lichenization in chlorophyte algae.</title>
        <authorList>
            <person name="Puginier C."/>
            <person name="Libourel C."/>
            <person name="Otte J."/>
            <person name="Skaloud P."/>
            <person name="Haon M."/>
            <person name="Grisel S."/>
            <person name="Petersen M."/>
            <person name="Berrin J.G."/>
            <person name="Delaux P.M."/>
            <person name="Dal Grande F."/>
            <person name="Keller J."/>
        </authorList>
    </citation>
    <scope>NUCLEOTIDE SEQUENCE [LARGE SCALE GENOMIC DNA]</scope>
    <source>
        <strain evidence="1 2">SAG 2036</strain>
    </source>
</reference>
<dbReference type="EMBL" id="JALJOQ010000014">
    <property type="protein sequence ID" value="KAK9810828.1"/>
    <property type="molecule type" value="Genomic_DNA"/>
</dbReference>
<dbReference type="AlphaFoldDB" id="A0AAW1PLT0"/>
<sequence>MARSAEGPDAAWSPSKALNVVQVSSPRASPKVANARAVHAHSASEGLEGRAAALMSGPAHAGLLPQSSGDTCATERHPALHEDADSRAPASGAAPPAVSALQVDLLNLEDAIPWKAVTKRWKHQRSPWRRTLASPHLSVSAAARCVEELHAALVLKESTCLYFCGASWSAMMRACLRDSAPCSSDPPPSLHAVVRDFQAG</sequence>
<accession>A0AAW1PLT0</accession>
<organism evidence="1 2">
    <name type="scientific">Symbiochloris irregularis</name>
    <dbReference type="NCBI Taxonomy" id="706552"/>
    <lineage>
        <taxon>Eukaryota</taxon>
        <taxon>Viridiplantae</taxon>
        <taxon>Chlorophyta</taxon>
        <taxon>core chlorophytes</taxon>
        <taxon>Trebouxiophyceae</taxon>
        <taxon>Trebouxiales</taxon>
        <taxon>Trebouxiaceae</taxon>
        <taxon>Symbiochloris</taxon>
    </lineage>
</organism>
<dbReference type="Proteomes" id="UP001465755">
    <property type="component" value="Unassembled WGS sequence"/>
</dbReference>
<comment type="caution">
    <text evidence="1">The sequence shown here is derived from an EMBL/GenBank/DDBJ whole genome shotgun (WGS) entry which is preliminary data.</text>
</comment>
<gene>
    <name evidence="1" type="ORF">WJX73_010459</name>
</gene>